<evidence type="ECO:0000313" key="2">
    <source>
        <dbReference type="EMBL" id="SJK86383.1"/>
    </source>
</evidence>
<accession>A0A1R4ABI3</accession>
<name>A0A1R4ABI3_BABMR</name>
<proteinExistence type="predicted"/>
<dbReference type="AlphaFoldDB" id="A0A1R4ABI3"/>
<organism evidence="2 3">
    <name type="scientific">Babesia microti (strain RI)</name>
    <dbReference type="NCBI Taxonomy" id="1133968"/>
    <lineage>
        <taxon>Eukaryota</taxon>
        <taxon>Sar</taxon>
        <taxon>Alveolata</taxon>
        <taxon>Apicomplexa</taxon>
        <taxon>Aconoidasida</taxon>
        <taxon>Piroplasmida</taxon>
        <taxon>Babesiidae</taxon>
        <taxon>Babesia</taxon>
    </lineage>
</organism>
<keyword evidence="1" id="KW-0472">Membrane</keyword>
<protein>
    <submittedName>
        <fullName evidence="2">Uncharacterized protein</fullName>
    </submittedName>
</protein>
<keyword evidence="3" id="KW-1185">Reference proteome</keyword>
<keyword evidence="1" id="KW-1133">Transmembrane helix</keyword>
<gene>
    <name evidence="2" type="ORF">BMR1_03g01781</name>
</gene>
<dbReference type="GeneID" id="33043698"/>
<dbReference type="RefSeq" id="XP_021338545.1">
    <property type="nucleotide sequence ID" value="XM_021481973.1"/>
</dbReference>
<dbReference type="VEuPathDB" id="PiroplasmaDB:BMR1_03g01781"/>
<evidence type="ECO:0000256" key="1">
    <source>
        <dbReference type="SAM" id="Phobius"/>
    </source>
</evidence>
<reference evidence="2 3" key="1">
    <citation type="journal article" date="2012" name="Nucleic Acids Res.">
        <title>Sequencing of the smallest Apicomplexan genome from the human pathogen Babesia microti.</title>
        <authorList>
            <person name="Cornillot E."/>
            <person name="Hadj-Kaddour K."/>
            <person name="Dassouli A."/>
            <person name="Noel B."/>
            <person name="Ranwez V."/>
            <person name="Vacherie B."/>
            <person name="Augagneur Y."/>
            <person name="Bres V."/>
            <person name="Duclos A."/>
            <person name="Randazzo S."/>
            <person name="Carcy B."/>
            <person name="Debierre-Grockiego F."/>
            <person name="Delbecq S."/>
            <person name="Moubri-Menage K."/>
            <person name="Shams-Eldin H."/>
            <person name="Usmani-Brown S."/>
            <person name="Bringaud F."/>
            <person name="Wincker P."/>
            <person name="Vivares C.P."/>
            <person name="Schwarz R.T."/>
            <person name="Schetters T.P."/>
            <person name="Krause P.J."/>
            <person name="Gorenflot A."/>
            <person name="Berry V."/>
            <person name="Barbe V."/>
            <person name="Ben Mamoun C."/>
        </authorList>
    </citation>
    <scope>NUCLEOTIDE SEQUENCE [LARGE SCALE GENOMIC DNA]</scope>
    <source>
        <strain evidence="2 3">RI</strain>
    </source>
</reference>
<keyword evidence="1" id="KW-0812">Transmembrane</keyword>
<dbReference type="EMBL" id="LN871598">
    <property type="protein sequence ID" value="SJK86383.1"/>
    <property type="molecule type" value="Genomic_DNA"/>
</dbReference>
<evidence type="ECO:0000313" key="3">
    <source>
        <dbReference type="Proteomes" id="UP000002899"/>
    </source>
</evidence>
<dbReference type="OrthoDB" id="383103at2759"/>
<dbReference type="Proteomes" id="UP000002899">
    <property type="component" value="Chromosome III"/>
</dbReference>
<reference evidence="2 3" key="2">
    <citation type="journal article" date="2013" name="PLoS ONE">
        <title>Whole genome mapping and re-organization of the nuclear and mitochondrial genomes of Babesia microti isolates.</title>
        <authorList>
            <person name="Cornillot E."/>
            <person name="Dassouli A."/>
            <person name="Garg A."/>
            <person name="Pachikara N."/>
            <person name="Randazzo S."/>
            <person name="Depoix D."/>
            <person name="Carcy B."/>
            <person name="Delbecq S."/>
            <person name="Frutos R."/>
            <person name="Silva J.C."/>
            <person name="Sutton R."/>
            <person name="Krause P.J."/>
            <person name="Mamoun C.B."/>
        </authorList>
    </citation>
    <scope>NUCLEOTIDE SEQUENCE [LARGE SCALE GENOMIC DNA]</scope>
    <source>
        <strain evidence="2 3">RI</strain>
    </source>
</reference>
<feature type="transmembrane region" description="Helical" evidence="1">
    <location>
        <begin position="20"/>
        <end position="40"/>
    </location>
</feature>
<dbReference type="KEGG" id="bmic:BMR1_03g01781"/>
<reference evidence="2 3" key="3">
    <citation type="journal article" date="2016" name="Sci. Rep.">
        <title>Genome-wide diversity and gene expression profiling of Babesia microti isolates identify polymorphic genes that mediate host-pathogen interactions.</title>
        <authorList>
            <person name="Silva J.C."/>
            <person name="Cornillot E."/>
            <person name="McCracken C."/>
            <person name="Usmani-Brown S."/>
            <person name="Dwivedi A."/>
            <person name="Ifeonu O.O."/>
            <person name="Crabtree J."/>
            <person name="Gotia H.T."/>
            <person name="Virji A.Z."/>
            <person name="Reynes C."/>
            <person name="Colinge J."/>
            <person name="Kumar V."/>
            <person name="Lawres L."/>
            <person name="Pazzi J.E."/>
            <person name="Pablo J.V."/>
            <person name="Hung C."/>
            <person name="Brancato J."/>
            <person name="Kumari P."/>
            <person name="Orvis J."/>
            <person name="Tretina K."/>
            <person name="Chibucos M."/>
            <person name="Ott S."/>
            <person name="Sadzewicz L."/>
            <person name="Sengamalay N."/>
            <person name="Shetty A.C."/>
            <person name="Su Q."/>
            <person name="Tallon L."/>
            <person name="Fraser C.M."/>
            <person name="Frutos R."/>
            <person name="Molina D.M."/>
            <person name="Krause P.J."/>
            <person name="Ben Mamoun C."/>
        </authorList>
    </citation>
    <scope>NUCLEOTIDE SEQUENCE [LARGE SCALE GENOMIC DNA]</scope>
    <source>
        <strain evidence="2 3">RI</strain>
    </source>
</reference>
<sequence length="103" mass="11979">MKVSSFFNRMIRGPSISHSIIYGIFAGFAFYSSYVCWRGIKLFICSTQDISIQSRWRYLEKQQLYTRELGHDVASSYVSNLVSEYDPTALRLPGQQFDSKLKF</sequence>